<dbReference type="Proteomes" id="UP000186868">
    <property type="component" value="Unassembled WGS sequence"/>
</dbReference>
<dbReference type="PROSITE" id="PS50113">
    <property type="entry name" value="PAC"/>
    <property type="match status" value="1"/>
</dbReference>
<evidence type="ECO:0000313" key="7">
    <source>
        <dbReference type="EMBL" id="OKH19314.1"/>
    </source>
</evidence>
<dbReference type="Gene3D" id="3.40.50.2300">
    <property type="match status" value="1"/>
</dbReference>
<sequence>MPNKILVVDDELDLETLLRQKFRKKIRQNQLELIFACNGIEALEKLEVYPDIDVVLTDIYMPEMDGLTLLTKLRERDPIIKVIIMSAYGDLDNIRAAMNRGAFDFLTKPIDFQDLEITTNKTLQHVQQMKAALEKERLAQKAQAELLAHLQEEVAKRQKVEVALRESEQQLTQFIEAVPVGIFVVSASGEPSYANQMAEQILGEGVVPGATVEQLTKIYRVYRQGTEQLYPSNEQPILRALKGESITIDDMEIRQDDKIIPVEVSASPIFDEKGHITYAIAAFTDITARKRAEADRIKFTEELQQAKDKLAEYSRTLEQKVEERTRELSQTLDVLKATQAELVIENALLRSAESPSTYEYQVGGSLPMDAPTYVVRSADRHLYRALKLGEFCYILNSRQMGKSSLRVQIMKRLQAEGIRCAAIDLSEIGNRQLTMEQWYAGFVYVLVSHFNLLDRVELRTWWQEHSFLSPVQRLGEFIHSVLLAKVSEPIVIFIDEIDSVLNLDFPIDDFFIFLRNCYNKRSNFCQYKRLTFALLGVATPSQLIDDKKRTPFNIGQAIQLNGFQLYEAQPLLQGLTERVSNPRAVLKEILAWTNGQPFLTQKLCKLIRHATSTIPTNQEKEWIEKLVRSQIIENWESQDEPEHLRTIRDRILSSELNPVSLLKLYQNILSQQKIPALDSPEERELILSGLAIKRQGFLSIHNRIYELIFNENWVKRTLSLV</sequence>
<dbReference type="SMART" id="SM00086">
    <property type="entry name" value="PAC"/>
    <property type="match status" value="1"/>
</dbReference>
<dbReference type="GO" id="GO:0000160">
    <property type="term" value="P:phosphorelay signal transduction system"/>
    <property type="evidence" value="ECO:0007669"/>
    <property type="project" value="InterPro"/>
</dbReference>
<dbReference type="NCBIfam" id="TIGR00229">
    <property type="entry name" value="sensory_box"/>
    <property type="match status" value="1"/>
</dbReference>
<feature type="coiled-coil region" evidence="3">
    <location>
        <begin position="289"/>
        <end position="323"/>
    </location>
</feature>
<protein>
    <submittedName>
        <fullName evidence="7">Diguanylate cyclase</fullName>
    </submittedName>
</protein>
<dbReference type="CDD" id="cd17536">
    <property type="entry name" value="REC_YesN-like"/>
    <property type="match status" value="1"/>
</dbReference>
<evidence type="ECO:0000313" key="8">
    <source>
        <dbReference type="Proteomes" id="UP000186868"/>
    </source>
</evidence>
<dbReference type="InterPro" id="IPR000014">
    <property type="entry name" value="PAS"/>
</dbReference>
<feature type="coiled-coil region" evidence="3">
    <location>
        <begin position="123"/>
        <end position="170"/>
    </location>
</feature>
<evidence type="ECO:0000259" key="6">
    <source>
        <dbReference type="PROSITE" id="PS50113"/>
    </source>
</evidence>
<dbReference type="AlphaFoldDB" id="A0A1U7H8D5"/>
<keyword evidence="8" id="KW-1185">Reference proteome</keyword>
<dbReference type="SMART" id="SM00448">
    <property type="entry name" value="REC"/>
    <property type="match status" value="1"/>
</dbReference>
<dbReference type="Pfam" id="PF14516">
    <property type="entry name" value="AAA_35"/>
    <property type="match status" value="1"/>
</dbReference>
<evidence type="ECO:0000256" key="1">
    <source>
        <dbReference type="ARBA" id="ARBA00022553"/>
    </source>
</evidence>
<proteinExistence type="predicted"/>
<feature type="domain" description="PAS" evidence="5">
    <location>
        <begin position="167"/>
        <end position="203"/>
    </location>
</feature>
<gene>
    <name evidence="7" type="ORF">NIES593_21080</name>
</gene>
<dbReference type="EMBL" id="MRCB01000041">
    <property type="protein sequence ID" value="OKH19314.1"/>
    <property type="molecule type" value="Genomic_DNA"/>
</dbReference>
<dbReference type="Pfam" id="PF13426">
    <property type="entry name" value="PAS_9"/>
    <property type="match status" value="1"/>
</dbReference>
<dbReference type="PANTHER" id="PTHR44591:SF3">
    <property type="entry name" value="RESPONSE REGULATORY DOMAIN-CONTAINING PROTEIN"/>
    <property type="match status" value="1"/>
</dbReference>
<evidence type="ECO:0000256" key="3">
    <source>
        <dbReference type="SAM" id="Coils"/>
    </source>
</evidence>
<dbReference type="SMART" id="SM00091">
    <property type="entry name" value="PAS"/>
    <property type="match status" value="1"/>
</dbReference>
<dbReference type="SUPFAM" id="SSF55785">
    <property type="entry name" value="PYP-like sensor domain (PAS domain)"/>
    <property type="match status" value="1"/>
</dbReference>
<dbReference type="InterPro" id="IPR035965">
    <property type="entry name" value="PAS-like_dom_sf"/>
</dbReference>
<dbReference type="InterPro" id="IPR001789">
    <property type="entry name" value="Sig_transdc_resp-reg_receiver"/>
</dbReference>
<reference evidence="7 8" key="1">
    <citation type="submission" date="2016-11" db="EMBL/GenBank/DDBJ databases">
        <title>Draft Genome Sequences of Nine Cyanobacterial Strains from Diverse Habitats.</title>
        <authorList>
            <person name="Zhu T."/>
            <person name="Hou S."/>
            <person name="Lu X."/>
            <person name="Hess W.R."/>
        </authorList>
    </citation>
    <scope>NUCLEOTIDE SEQUENCE [LARGE SCALE GENOMIC DNA]</scope>
    <source>
        <strain evidence="7 8">NIES-593</strain>
    </source>
</reference>
<organism evidence="7 8">
    <name type="scientific">Hydrococcus rivularis NIES-593</name>
    <dbReference type="NCBI Taxonomy" id="1921803"/>
    <lineage>
        <taxon>Bacteria</taxon>
        <taxon>Bacillati</taxon>
        <taxon>Cyanobacteriota</taxon>
        <taxon>Cyanophyceae</taxon>
        <taxon>Pleurocapsales</taxon>
        <taxon>Hydrococcaceae</taxon>
        <taxon>Hydrococcus</taxon>
    </lineage>
</organism>
<feature type="modified residue" description="4-aspartylphosphate" evidence="2">
    <location>
        <position position="58"/>
    </location>
</feature>
<dbReference type="PROSITE" id="PS50112">
    <property type="entry name" value="PAS"/>
    <property type="match status" value="1"/>
</dbReference>
<feature type="domain" description="PAC" evidence="6">
    <location>
        <begin position="246"/>
        <end position="298"/>
    </location>
</feature>
<dbReference type="SUPFAM" id="SSF52540">
    <property type="entry name" value="P-loop containing nucleoside triphosphate hydrolases"/>
    <property type="match status" value="1"/>
</dbReference>
<dbReference type="InterPro" id="IPR001610">
    <property type="entry name" value="PAC"/>
</dbReference>
<keyword evidence="1 2" id="KW-0597">Phosphoprotein</keyword>
<dbReference type="InterPro" id="IPR027417">
    <property type="entry name" value="P-loop_NTPase"/>
</dbReference>
<dbReference type="InterPro" id="IPR011006">
    <property type="entry name" value="CheY-like_superfamily"/>
</dbReference>
<evidence type="ECO:0000259" key="4">
    <source>
        <dbReference type="PROSITE" id="PS50110"/>
    </source>
</evidence>
<dbReference type="STRING" id="1921803.NIES593_21080"/>
<evidence type="ECO:0000256" key="2">
    <source>
        <dbReference type="PROSITE-ProRule" id="PRU00169"/>
    </source>
</evidence>
<dbReference type="InterPro" id="IPR000700">
    <property type="entry name" value="PAS-assoc_C"/>
</dbReference>
<dbReference type="Gene3D" id="3.40.50.300">
    <property type="entry name" value="P-loop containing nucleotide triphosphate hydrolases"/>
    <property type="match status" value="1"/>
</dbReference>
<name>A0A1U7H8D5_9CYAN</name>
<evidence type="ECO:0000259" key="5">
    <source>
        <dbReference type="PROSITE" id="PS50112"/>
    </source>
</evidence>
<accession>A0A1U7H8D5</accession>
<comment type="caution">
    <text evidence="7">The sequence shown here is derived from an EMBL/GenBank/DDBJ whole genome shotgun (WGS) entry which is preliminary data.</text>
</comment>
<dbReference type="PROSITE" id="PS50110">
    <property type="entry name" value="RESPONSE_REGULATORY"/>
    <property type="match status" value="1"/>
</dbReference>
<dbReference type="InterPro" id="IPR050595">
    <property type="entry name" value="Bact_response_regulator"/>
</dbReference>
<dbReference type="SUPFAM" id="SSF52172">
    <property type="entry name" value="CheY-like"/>
    <property type="match status" value="1"/>
</dbReference>
<dbReference type="CDD" id="cd00130">
    <property type="entry name" value="PAS"/>
    <property type="match status" value="1"/>
</dbReference>
<dbReference type="Gene3D" id="3.30.450.20">
    <property type="entry name" value="PAS domain"/>
    <property type="match status" value="1"/>
</dbReference>
<dbReference type="Pfam" id="PF00072">
    <property type="entry name" value="Response_reg"/>
    <property type="match status" value="1"/>
</dbReference>
<keyword evidence="3" id="KW-0175">Coiled coil</keyword>
<feature type="domain" description="Response regulatory" evidence="4">
    <location>
        <begin position="4"/>
        <end position="123"/>
    </location>
</feature>
<dbReference type="RefSeq" id="WP_073601465.1">
    <property type="nucleotide sequence ID" value="NZ_MRCB01000041.1"/>
</dbReference>
<dbReference type="PANTHER" id="PTHR44591">
    <property type="entry name" value="STRESS RESPONSE REGULATOR PROTEIN 1"/>
    <property type="match status" value="1"/>
</dbReference>